<keyword evidence="14" id="KW-1185">Reference proteome</keyword>
<feature type="transmembrane region" description="Helical" evidence="12">
    <location>
        <begin position="404"/>
        <end position="425"/>
    </location>
</feature>
<dbReference type="Proteomes" id="UP000265120">
    <property type="component" value="Chromosome 17"/>
</dbReference>
<evidence type="ECO:0000313" key="13">
    <source>
        <dbReference type="Ensembl" id="ENSCSEP00000017014.1"/>
    </source>
</evidence>
<evidence type="ECO:0000256" key="4">
    <source>
        <dbReference type="ARBA" id="ARBA00022475"/>
    </source>
</evidence>
<dbReference type="GO" id="GO:0005886">
    <property type="term" value="C:plasma membrane"/>
    <property type="evidence" value="ECO:0007669"/>
    <property type="project" value="UniProtKB-SubCell"/>
</dbReference>
<evidence type="ECO:0000256" key="11">
    <source>
        <dbReference type="SAM" id="MobiDB-lite"/>
    </source>
</evidence>
<dbReference type="GeneTree" id="ENSGT00940000156691"/>
<feature type="transmembrane region" description="Helical" evidence="12">
    <location>
        <begin position="362"/>
        <end position="383"/>
    </location>
</feature>
<keyword evidence="6" id="KW-0375">Hydrogen ion transport</keyword>
<keyword evidence="8" id="KW-0406">Ion transport</keyword>
<dbReference type="PANTHER" id="PTHR21522">
    <property type="entry name" value="PROTON CHANNEL OTOP"/>
    <property type="match status" value="1"/>
</dbReference>
<protein>
    <submittedName>
        <fullName evidence="13">Otopetrin 2</fullName>
    </submittedName>
</protein>
<evidence type="ECO:0000256" key="2">
    <source>
        <dbReference type="ARBA" id="ARBA00006513"/>
    </source>
</evidence>
<evidence type="ECO:0000256" key="9">
    <source>
        <dbReference type="ARBA" id="ARBA00023136"/>
    </source>
</evidence>
<evidence type="ECO:0000256" key="7">
    <source>
        <dbReference type="ARBA" id="ARBA00022989"/>
    </source>
</evidence>
<reference evidence="13" key="3">
    <citation type="submission" date="2025-09" db="UniProtKB">
        <authorList>
            <consortium name="Ensembl"/>
        </authorList>
    </citation>
    <scope>IDENTIFICATION</scope>
</reference>
<dbReference type="GO" id="GO:0015252">
    <property type="term" value="F:proton channel activity"/>
    <property type="evidence" value="ECO:0007669"/>
    <property type="project" value="InterPro"/>
</dbReference>
<feature type="transmembrane region" description="Helical" evidence="12">
    <location>
        <begin position="565"/>
        <end position="588"/>
    </location>
</feature>
<feature type="transmembrane region" description="Helical" evidence="12">
    <location>
        <begin position="278"/>
        <end position="299"/>
    </location>
</feature>
<comment type="similarity">
    <text evidence="2">Belongs to the otopetrin family.</text>
</comment>
<reference evidence="13 14" key="1">
    <citation type="journal article" date="2014" name="Nat. Genet.">
        <title>Whole-genome sequence of a flatfish provides insights into ZW sex chromosome evolution and adaptation to a benthic lifestyle.</title>
        <authorList>
            <person name="Chen S."/>
            <person name="Zhang G."/>
            <person name="Shao C."/>
            <person name="Huang Q."/>
            <person name="Liu G."/>
            <person name="Zhang P."/>
            <person name="Song W."/>
            <person name="An N."/>
            <person name="Chalopin D."/>
            <person name="Volff J.N."/>
            <person name="Hong Y."/>
            <person name="Li Q."/>
            <person name="Sha Z."/>
            <person name="Zhou H."/>
            <person name="Xie M."/>
            <person name="Yu Q."/>
            <person name="Liu Y."/>
            <person name="Xiang H."/>
            <person name="Wang N."/>
            <person name="Wu K."/>
            <person name="Yang C."/>
            <person name="Zhou Q."/>
            <person name="Liao X."/>
            <person name="Yang L."/>
            <person name="Hu Q."/>
            <person name="Zhang J."/>
            <person name="Meng L."/>
            <person name="Jin L."/>
            <person name="Tian Y."/>
            <person name="Lian J."/>
            <person name="Yang J."/>
            <person name="Miao G."/>
            <person name="Liu S."/>
            <person name="Liang Z."/>
            <person name="Yan F."/>
            <person name="Li Y."/>
            <person name="Sun B."/>
            <person name="Zhang H."/>
            <person name="Zhang J."/>
            <person name="Zhu Y."/>
            <person name="Du M."/>
            <person name="Zhao Y."/>
            <person name="Schartl M."/>
            <person name="Tang Q."/>
            <person name="Wang J."/>
        </authorList>
    </citation>
    <scope>NUCLEOTIDE SEQUENCE</scope>
</reference>
<name>A0A3P8VRT7_CYNSE</name>
<dbReference type="PANTHER" id="PTHR21522:SF35">
    <property type="entry name" value="PROTON CHANNEL OTOP2"/>
    <property type="match status" value="1"/>
</dbReference>
<accession>A0A3P8VRT7</accession>
<keyword evidence="3" id="KW-0813">Transport</keyword>
<keyword evidence="9 12" id="KW-0472">Membrane</keyword>
<dbReference type="AlphaFoldDB" id="A0A3P8VRT7"/>
<keyword evidence="7 12" id="KW-1133">Transmembrane helix</keyword>
<feature type="transmembrane region" description="Helical" evidence="12">
    <location>
        <begin position="528"/>
        <end position="545"/>
    </location>
</feature>
<dbReference type="InterPro" id="IPR004878">
    <property type="entry name" value="Otopetrin"/>
</dbReference>
<sequence length="594" mass="66686">MCLNTGHPCCCLTEGNPCEPCRMTAKETESEGVPIPSNISSAINTFEHDPPIASITEGKERRRNWGWVVSGIICVNVLMLGCALSSGMADDNIKIKTSDLQIYLIILLLLTTIWMIYYSIFTLRNDNAVVYQDAHAGPVWLRGAMVLFGLLSIIMDIFKIASYVGYLHCDSGVKVAFPVVQLVFLVVQTYFFWIHSKDCMQIQKNITRCGLMLTLSTNLVVWMTAVTEESVHQTIIPDDKSNYTKLTGRNLYIQKAGYGDSKCKCSHSSCSIFKEAYYYLYPFNIEYSLFASAMAYVMWKNVGRVADDHAHHDLKFRVRDSFIGPVLGVLLAIAGLATFIVYEMTIIKGEEEKTDHVVMMHFIMNIVIVTTMSIACMIGSAVYRLDQRDLNSDKNPTRSLDVGLLVGASLGQIVINYFTIVAMIATKVKGTLNKLNLAWAFLMVIELGLQNFFIIEGLHREPFHEAPPVTVLSNPYVLQLGKELSISSLDDSDMEKKPSPELTESSLHSHTDGHQSGLSWKRRVLKDVCAFLVMGNIILWIMPAFGARPQFDHDTESEFYNFKTWAAVVNVGLPFGIFYRMHSVASLFEVFMMS</sequence>
<dbReference type="OrthoDB" id="6429739at2759"/>
<dbReference type="Pfam" id="PF03189">
    <property type="entry name" value="Otopetrin"/>
    <property type="match status" value="3"/>
</dbReference>
<evidence type="ECO:0000256" key="8">
    <source>
        <dbReference type="ARBA" id="ARBA00023065"/>
    </source>
</evidence>
<keyword evidence="4" id="KW-1003">Cell membrane</keyword>
<feature type="transmembrane region" description="Helical" evidence="12">
    <location>
        <begin position="100"/>
        <end position="118"/>
    </location>
</feature>
<dbReference type="STRING" id="244447.ENSCSEP00000017014"/>
<keyword evidence="10" id="KW-0407">Ion channel</keyword>
<dbReference type="Ensembl" id="ENSCSET00000017227.1">
    <property type="protein sequence ID" value="ENSCSEP00000017014.1"/>
    <property type="gene ID" value="ENSCSEG00000010934.1"/>
</dbReference>
<dbReference type="GeneID" id="103392805"/>
<dbReference type="CTD" id="92736"/>
<evidence type="ECO:0000256" key="3">
    <source>
        <dbReference type="ARBA" id="ARBA00022448"/>
    </source>
</evidence>
<evidence type="ECO:0000256" key="6">
    <source>
        <dbReference type="ARBA" id="ARBA00022781"/>
    </source>
</evidence>
<feature type="transmembrane region" description="Helical" evidence="12">
    <location>
        <begin position="320"/>
        <end position="342"/>
    </location>
</feature>
<feature type="region of interest" description="Disordered" evidence="11">
    <location>
        <begin position="489"/>
        <end position="515"/>
    </location>
</feature>
<evidence type="ECO:0000256" key="5">
    <source>
        <dbReference type="ARBA" id="ARBA00022692"/>
    </source>
</evidence>
<evidence type="ECO:0000313" key="14">
    <source>
        <dbReference type="Proteomes" id="UP000265120"/>
    </source>
</evidence>
<dbReference type="InParanoid" id="A0A3P8VRT7"/>
<evidence type="ECO:0000256" key="10">
    <source>
        <dbReference type="ARBA" id="ARBA00023303"/>
    </source>
</evidence>
<feature type="transmembrane region" description="Helical" evidence="12">
    <location>
        <begin position="139"/>
        <end position="163"/>
    </location>
</feature>
<organism evidence="13 14">
    <name type="scientific">Cynoglossus semilaevis</name>
    <name type="common">Tongue sole</name>
    <dbReference type="NCBI Taxonomy" id="244447"/>
    <lineage>
        <taxon>Eukaryota</taxon>
        <taxon>Metazoa</taxon>
        <taxon>Chordata</taxon>
        <taxon>Craniata</taxon>
        <taxon>Vertebrata</taxon>
        <taxon>Euteleostomi</taxon>
        <taxon>Actinopterygii</taxon>
        <taxon>Neopterygii</taxon>
        <taxon>Teleostei</taxon>
        <taxon>Neoteleostei</taxon>
        <taxon>Acanthomorphata</taxon>
        <taxon>Carangaria</taxon>
        <taxon>Pleuronectiformes</taxon>
        <taxon>Pleuronectoidei</taxon>
        <taxon>Cynoglossidae</taxon>
        <taxon>Cynoglossinae</taxon>
        <taxon>Cynoglossus</taxon>
    </lineage>
</organism>
<proteinExistence type="inferred from homology"/>
<dbReference type="RefSeq" id="XP_008327755.1">
    <property type="nucleotide sequence ID" value="XM_008329533.2"/>
</dbReference>
<reference evidence="13" key="2">
    <citation type="submission" date="2025-08" db="UniProtKB">
        <authorList>
            <consortium name="Ensembl"/>
        </authorList>
    </citation>
    <scope>IDENTIFICATION</scope>
</reference>
<feature type="transmembrane region" description="Helical" evidence="12">
    <location>
        <begin position="65"/>
        <end position="88"/>
    </location>
</feature>
<dbReference type="KEGG" id="csem:103392805"/>
<dbReference type="OMA" id="WKNVYAA"/>
<keyword evidence="5 12" id="KW-0812">Transmembrane</keyword>
<evidence type="ECO:0000256" key="1">
    <source>
        <dbReference type="ARBA" id="ARBA00004651"/>
    </source>
</evidence>
<comment type="subcellular location">
    <subcellularLocation>
        <location evidence="1">Cell membrane</location>
        <topology evidence="1">Multi-pass membrane protein</topology>
    </subcellularLocation>
</comment>
<evidence type="ECO:0000256" key="12">
    <source>
        <dbReference type="SAM" id="Phobius"/>
    </source>
</evidence>
<feature type="transmembrane region" description="Helical" evidence="12">
    <location>
        <begin position="175"/>
        <end position="194"/>
    </location>
</feature>